<protein>
    <recommendedName>
        <fullName evidence="3">PDZ domain-containing protein</fullName>
    </recommendedName>
</protein>
<feature type="compositionally biased region" description="Polar residues" evidence="1">
    <location>
        <begin position="363"/>
        <end position="374"/>
    </location>
</feature>
<accession>A0ABD2W8K0</accession>
<dbReference type="Proteomes" id="UP001627154">
    <property type="component" value="Unassembled WGS sequence"/>
</dbReference>
<dbReference type="SUPFAM" id="SSF50156">
    <property type="entry name" value="PDZ domain-like"/>
    <property type="match status" value="1"/>
</dbReference>
<evidence type="ECO:0000259" key="3">
    <source>
        <dbReference type="PROSITE" id="PS50106"/>
    </source>
</evidence>
<name>A0ABD2W8K0_9HYME</name>
<feature type="compositionally biased region" description="Basic and acidic residues" evidence="1">
    <location>
        <begin position="325"/>
        <end position="362"/>
    </location>
</feature>
<feature type="compositionally biased region" description="Basic and acidic residues" evidence="1">
    <location>
        <begin position="664"/>
        <end position="677"/>
    </location>
</feature>
<feature type="region of interest" description="Disordered" evidence="1">
    <location>
        <begin position="420"/>
        <end position="638"/>
    </location>
</feature>
<feature type="region of interest" description="Disordered" evidence="1">
    <location>
        <begin position="663"/>
        <end position="683"/>
    </location>
</feature>
<dbReference type="EMBL" id="JBJJXI010000123">
    <property type="protein sequence ID" value="KAL3389193.1"/>
    <property type="molecule type" value="Genomic_DNA"/>
</dbReference>
<keyword evidence="2" id="KW-0472">Membrane</keyword>
<proteinExistence type="predicted"/>
<organism evidence="4 5">
    <name type="scientific">Trichogramma kaykai</name>
    <dbReference type="NCBI Taxonomy" id="54128"/>
    <lineage>
        <taxon>Eukaryota</taxon>
        <taxon>Metazoa</taxon>
        <taxon>Ecdysozoa</taxon>
        <taxon>Arthropoda</taxon>
        <taxon>Hexapoda</taxon>
        <taxon>Insecta</taxon>
        <taxon>Pterygota</taxon>
        <taxon>Neoptera</taxon>
        <taxon>Endopterygota</taxon>
        <taxon>Hymenoptera</taxon>
        <taxon>Apocrita</taxon>
        <taxon>Proctotrupomorpha</taxon>
        <taxon>Chalcidoidea</taxon>
        <taxon>Trichogrammatidae</taxon>
        <taxon>Trichogramma</taxon>
    </lineage>
</organism>
<feature type="transmembrane region" description="Helical" evidence="2">
    <location>
        <begin position="12"/>
        <end position="35"/>
    </location>
</feature>
<evidence type="ECO:0000256" key="1">
    <source>
        <dbReference type="SAM" id="MobiDB-lite"/>
    </source>
</evidence>
<dbReference type="InterPro" id="IPR001478">
    <property type="entry name" value="PDZ"/>
</dbReference>
<evidence type="ECO:0000256" key="2">
    <source>
        <dbReference type="SAM" id="Phobius"/>
    </source>
</evidence>
<keyword evidence="5" id="KW-1185">Reference proteome</keyword>
<dbReference type="Gene3D" id="2.30.42.10">
    <property type="match status" value="1"/>
</dbReference>
<dbReference type="PROSITE" id="PS50106">
    <property type="entry name" value="PDZ"/>
    <property type="match status" value="1"/>
</dbReference>
<dbReference type="CDD" id="cd00136">
    <property type="entry name" value="PDZ_canonical"/>
    <property type="match status" value="1"/>
</dbReference>
<evidence type="ECO:0000313" key="5">
    <source>
        <dbReference type="Proteomes" id="UP001627154"/>
    </source>
</evidence>
<dbReference type="InterPro" id="IPR036034">
    <property type="entry name" value="PDZ_sf"/>
</dbReference>
<keyword evidence="2" id="KW-1133">Transmembrane helix</keyword>
<dbReference type="Pfam" id="PF00595">
    <property type="entry name" value="PDZ"/>
    <property type="match status" value="1"/>
</dbReference>
<gene>
    <name evidence="4" type="ORF">TKK_015455</name>
</gene>
<reference evidence="4 5" key="1">
    <citation type="journal article" date="2024" name="bioRxiv">
        <title>A reference genome for Trichogramma kaykai: A tiny desert-dwelling parasitoid wasp with competing sex-ratio distorters.</title>
        <authorList>
            <person name="Culotta J."/>
            <person name="Lindsey A.R."/>
        </authorList>
    </citation>
    <scope>NUCLEOTIDE SEQUENCE [LARGE SCALE GENOMIC DNA]</scope>
    <source>
        <strain evidence="4 5">KSX58</strain>
    </source>
</reference>
<feature type="region of interest" description="Disordered" evidence="1">
    <location>
        <begin position="222"/>
        <end position="245"/>
    </location>
</feature>
<feature type="region of interest" description="Disordered" evidence="1">
    <location>
        <begin position="905"/>
        <end position="928"/>
    </location>
</feature>
<feature type="compositionally biased region" description="Acidic residues" evidence="1">
    <location>
        <begin position="490"/>
        <end position="505"/>
    </location>
</feature>
<feature type="domain" description="PDZ" evidence="3">
    <location>
        <begin position="142"/>
        <end position="207"/>
    </location>
</feature>
<feature type="region of interest" description="Disordered" evidence="1">
    <location>
        <begin position="325"/>
        <end position="387"/>
    </location>
</feature>
<evidence type="ECO:0000313" key="4">
    <source>
        <dbReference type="EMBL" id="KAL3389193.1"/>
    </source>
</evidence>
<feature type="compositionally biased region" description="Basic and acidic residues" evidence="1">
    <location>
        <begin position="1057"/>
        <end position="1075"/>
    </location>
</feature>
<comment type="caution">
    <text evidence="4">The sequence shown here is derived from an EMBL/GenBank/DDBJ whole genome shotgun (WGS) entry which is preliminary data.</text>
</comment>
<feature type="region of interest" description="Disordered" evidence="1">
    <location>
        <begin position="1004"/>
        <end position="1087"/>
    </location>
</feature>
<feature type="compositionally biased region" description="Basic and acidic residues" evidence="1">
    <location>
        <begin position="447"/>
        <end position="461"/>
    </location>
</feature>
<dbReference type="SMART" id="SM00228">
    <property type="entry name" value="PDZ"/>
    <property type="match status" value="1"/>
</dbReference>
<keyword evidence="2" id="KW-0812">Transmembrane</keyword>
<sequence>MENPDTCFSAGSIAGAVIGTFAVTCLLFGLAALIYRQWRRHKGQHLVLVTDPEMVEEAYAFDNPCFKDVTPATTRSLRPQNNSVLSSRTETTINNATSTPISKEATGKWSLGSPWANIGKVIDKRRTLDDSVIGPKAARVSMVSLRSRDFTGLGFNVCGNMREGIFVKDLLHRGPASESGLINPGDQISSIKISFRSMVYEDALTILSYASPYEVELEVESGVSTPNSKPTTLLKKSSGVTPTNQRICHPLYRSQSIPELSQQSSVHRKKRLFTNDLTKDSTIKSIKSNPGVQTLERKHEEMKNHHPKFGIKVLPALDGTIHRVETQNEHNTNLERRHSRKAETDDNKRNSRVSNGKDRRIFTESTQQRSNSSGKKAVHVNDGFGIDVPDRASEIVKDTCLMIPTEVPAEVHNAAMVARRNRKSYTEPPATSKKLSAEPTASSTPDRSSKSRQDSDLEAKSPSKGKRKAPAPPASRNASLEKTTSRIDNPEDQGIDASTNEEEKGEENRGQAAKQQKEDTLKMQQAMRRVQAHRVSESDTETELQQSLTNIELKPSEITIHHTPVPEVSNESDEVDEAELYRKAASLGDLSRYEAKANSQTLERAQSLDMTDPCSKKRKAPLPPPDDINESTEDLTKLDQIERRKLKKSSEWGTLEDAFWKAGQSDESKLAKDKEQPPTDFQETSIELYNLPLSTRLTRQFIEAEKRFNAETDNSLARLLNDGSIVKAPPDERVEAEFREAHPPPPDNDQEEILLECESEPALLARACSSGNDSPSGPDFKNAVDLFEESSAVAPSTRKYETKVSLAAEQPEDLYGELEEAHEEPIVKVTQLVEPCPGCERRHESHSGICALAKDSTNDNADPSSYRQTIRLQKQDGLEEKEATLGQHDAFAMERFETHYAKPIMHDFGSDDEEPDRGQEEKLDGSSCTVTINSEKLDDRANVSNVSVSSLSVDLGSKSGTETGSAQKKQLTYVTEIKVMPQRAKDREVLELDEQSLDNQEIVSFLENRKEPRPTSNGKLPLGKKPPVPPRRSDAPRYVPTTRNDERQVVYVSEYRSPAKDESRVISKDSSKDIEINPWPNGASQPQTVTNIVLSTSTEDQIINK</sequence>
<dbReference type="AlphaFoldDB" id="A0ABD2W8K0"/>